<name>A0AA89AU59_9ASTE</name>
<dbReference type="GO" id="GO:0009733">
    <property type="term" value="P:response to auxin"/>
    <property type="evidence" value="ECO:0007669"/>
    <property type="project" value="InterPro"/>
</dbReference>
<organism evidence="2 3">
    <name type="scientific">Escallonia herrerae</name>
    <dbReference type="NCBI Taxonomy" id="1293975"/>
    <lineage>
        <taxon>Eukaryota</taxon>
        <taxon>Viridiplantae</taxon>
        <taxon>Streptophyta</taxon>
        <taxon>Embryophyta</taxon>
        <taxon>Tracheophyta</taxon>
        <taxon>Spermatophyta</taxon>
        <taxon>Magnoliopsida</taxon>
        <taxon>eudicotyledons</taxon>
        <taxon>Gunneridae</taxon>
        <taxon>Pentapetalae</taxon>
        <taxon>asterids</taxon>
        <taxon>campanulids</taxon>
        <taxon>Escalloniales</taxon>
        <taxon>Escalloniaceae</taxon>
        <taxon>Escallonia</taxon>
    </lineage>
</organism>
<gene>
    <name evidence="2" type="ORF">RJ639_007288</name>
</gene>
<protein>
    <submittedName>
        <fullName evidence="2">Uncharacterized protein</fullName>
    </submittedName>
</protein>
<evidence type="ECO:0000256" key="1">
    <source>
        <dbReference type="ARBA" id="ARBA00006974"/>
    </source>
</evidence>
<evidence type="ECO:0000313" key="3">
    <source>
        <dbReference type="Proteomes" id="UP001188597"/>
    </source>
</evidence>
<evidence type="ECO:0000313" key="2">
    <source>
        <dbReference type="EMBL" id="KAK3015345.1"/>
    </source>
</evidence>
<dbReference type="PANTHER" id="PTHR31374">
    <property type="entry name" value="AUXIN-INDUCED PROTEIN-LIKE-RELATED"/>
    <property type="match status" value="1"/>
</dbReference>
<dbReference type="EMBL" id="JAVXUP010001153">
    <property type="protein sequence ID" value="KAK3015345.1"/>
    <property type="molecule type" value="Genomic_DNA"/>
</dbReference>
<comment type="caution">
    <text evidence="2">The sequence shown here is derived from an EMBL/GenBank/DDBJ whole genome shotgun (WGS) entry which is preliminary data.</text>
</comment>
<reference evidence="2" key="1">
    <citation type="submission" date="2022-12" db="EMBL/GenBank/DDBJ databases">
        <title>Draft genome assemblies for two species of Escallonia (Escalloniales).</title>
        <authorList>
            <person name="Chanderbali A."/>
            <person name="Dervinis C."/>
            <person name="Anghel I."/>
            <person name="Soltis D."/>
            <person name="Soltis P."/>
            <person name="Zapata F."/>
        </authorList>
    </citation>
    <scope>NUCLEOTIDE SEQUENCE</scope>
    <source>
        <strain evidence="2">UCBG64.0493</strain>
        <tissue evidence="2">Leaf</tissue>
    </source>
</reference>
<keyword evidence="3" id="KW-1185">Reference proteome</keyword>
<sequence length="147" mass="16647">MACLVVPAWSLGQRSDAELLYSKLYEHQHRHRSNAGPTTNQTIMKHARGRFLKEHSDKGYTKISKTGDHGEPASGGFVPLYVGEEGKKYIIPVSYFSSVWLEALLHKYEEEARPNRGPLTLPCSRQEFESMLNLVKVEREIMGSPES</sequence>
<dbReference type="PANTHER" id="PTHR31374:SF418">
    <property type="entry name" value="AUXIN-RESPONSIVE FAMILY PROTEIN"/>
    <property type="match status" value="1"/>
</dbReference>
<dbReference type="InterPro" id="IPR003676">
    <property type="entry name" value="SAUR_fam"/>
</dbReference>
<dbReference type="AlphaFoldDB" id="A0AA89AU59"/>
<proteinExistence type="inferred from homology"/>
<comment type="similarity">
    <text evidence="1">Belongs to the ARG7 family.</text>
</comment>
<accession>A0AA89AU59</accession>
<dbReference type="Proteomes" id="UP001188597">
    <property type="component" value="Unassembled WGS sequence"/>
</dbReference>
<dbReference type="Pfam" id="PF02519">
    <property type="entry name" value="Auxin_inducible"/>
    <property type="match status" value="1"/>
</dbReference>